<protein>
    <submittedName>
        <fullName evidence="3">Uncharacterized protein</fullName>
    </submittedName>
</protein>
<keyword evidence="3" id="KW-0614">Plasmid</keyword>
<evidence type="ECO:0000256" key="1">
    <source>
        <dbReference type="SAM" id="MobiDB-lite"/>
    </source>
</evidence>
<dbReference type="EMBL" id="CP118109">
    <property type="protein sequence ID" value="WDI05060.1"/>
    <property type="molecule type" value="Genomic_DNA"/>
</dbReference>
<keyword evidence="2" id="KW-1133">Transmembrane helix</keyword>
<keyword evidence="2" id="KW-0812">Transmembrane</keyword>
<evidence type="ECO:0000313" key="4">
    <source>
        <dbReference type="Proteomes" id="UP001221519"/>
    </source>
</evidence>
<dbReference type="RefSeq" id="WP_274338668.1">
    <property type="nucleotide sequence ID" value="NZ_CP118109.1"/>
</dbReference>
<accession>A0ABY7XH19</accession>
<evidence type="ECO:0000256" key="2">
    <source>
        <dbReference type="SAM" id="Phobius"/>
    </source>
</evidence>
<evidence type="ECO:0000313" key="3">
    <source>
        <dbReference type="EMBL" id="WDI05060.1"/>
    </source>
</evidence>
<sequence>MDRPKGTIVHEGVRPRGRGTKKVNTCGWPEVDKAFRRFGWTMVGIGILVIISFIVQNLGE</sequence>
<proteinExistence type="predicted"/>
<gene>
    <name evidence="3" type="ORF">PUW25_26180</name>
</gene>
<keyword evidence="2" id="KW-0472">Membrane</keyword>
<geneLocation type="plasmid" evidence="3 4">
    <name>unnamed1</name>
</geneLocation>
<dbReference type="Proteomes" id="UP001221519">
    <property type="component" value="Plasmid unnamed1"/>
</dbReference>
<feature type="transmembrane region" description="Helical" evidence="2">
    <location>
        <begin position="38"/>
        <end position="55"/>
    </location>
</feature>
<reference evidence="3 4" key="1">
    <citation type="submission" date="2023-02" db="EMBL/GenBank/DDBJ databases">
        <title>Pathogen: clinical or host-associated sample.</title>
        <authorList>
            <person name="Hergert J."/>
            <person name="Casey R."/>
            <person name="Wagner J."/>
            <person name="Young E.L."/>
            <person name="Oakeson K.F."/>
        </authorList>
    </citation>
    <scope>NUCLEOTIDE SEQUENCE [LARGE SCALE GENOMIC DNA]</scope>
    <source>
        <strain evidence="3 4">2022CK-00829</strain>
        <plasmid evidence="3 4">unnamed1</plasmid>
    </source>
</reference>
<feature type="region of interest" description="Disordered" evidence="1">
    <location>
        <begin position="1"/>
        <end position="22"/>
    </location>
</feature>
<name>A0ABY7XH19_9BACL</name>
<keyword evidence="4" id="KW-1185">Reference proteome</keyword>
<organism evidence="3 4">
    <name type="scientific">Paenibacillus urinalis</name>
    <dbReference type="NCBI Taxonomy" id="521520"/>
    <lineage>
        <taxon>Bacteria</taxon>
        <taxon>Bacillati</taxon>
        <taxon>Bacillota</taxon>
        <taxon>Bacilli</taxon>
        <taxon>Bacillales</taxon>
        <taxon>Paenibacillaceae</taxon>
        <taxon>Paenibacillus</taxon>
    </lineage>
</organism>